<name>A0A2P7YCH7_9ASCO</name>
<sequence>MSSNGRVAQQIRELQRQKRFNGGVLPKELLGGVEIAEDAFDYTDVPRRMALNPSKNSDSEQRTAQNYNHEFLIQEAVKGFNLSTSGHALRQVKKLLEGPEDRDFIMDELNLLPDNDSTYKMHIASNEELCCRIRTHQLRRHGWRTFKTAMADLNLAREKYEVYKVKFAYARRNPNVGDPSRALNPEEAAEYSWIMKKRESCVLVALASIFVGNAEAIDSIVHFPGVKNTKQLDFLVSAISQGRIVTCEVEDVIESIHDVVIPWTFTDGQYRFQFIKSDITQRESYSNMGSYIRPMK</sequence>
<protein>
    <submittedName>
        <fullName evidence="1">Uncharacterized protein</fullName>
    </submittedName>
</protein>
<proteinExistence type="predicted"/>
<dbReference type="AlphaFoldDB" id="A0A2P7YCH7"/>
<comment type="caution">
    <text evidence="1">The sequence shown here is derived from an EMBL/GenBank/DDBJ whole genome shotgun (WGS) entry which is preliminary data.</text>
</comment>
<gene>
    <name evidence="1" type="ORF">C7M61_005281</name>
</gene>
<evidence type="ECO:0000313" key="2">
    <source>
        <dbReference type="Proteomes" id="UP000241107"/>
    </source>
</evidence>
<dbReference type="RefSeq" id="XP_024711258.1">
    <property type="nucleotide sequence ID" value="XM_024860588.1"/>
</dbReference>
<reference evidence="1 2" key="1">
    <citation type="submission" date="2018-03" db="EMBL/GenBank/DDBJ databases">
        <title>Candida pseudohaemulonii genome assembly and annotation.</title>
        <authorList>
            <person name="Munoz J.F."/>
            <person name="Gade L.G."/>
            <person name="Chow N.A."/>
            <person name="Litvintseva A.P."/>
            <person name="Loparev V.N."/>
            <person name="Cuomo C.A."/>
        </authorList>
    </citation>
    <scope>NUCLEOTIDE SEQUENCE [LARGE SCALE GENOMIC DNA]</scope>
    <source>
        <strain evidence="1 2">B12108</strain>
    </source>
</reference>
<dbReference type="VEuPathDB" id="FungiDB:C7M61_005281"/>
<dbReference type="GeneID" id="36568667"/>
<accession>A0A2P7YCH7</accession>
<dbReference type="Proteomes" id="UP000241107">
    <property type="component" value="Unassembled WGS sequence"/>
</dbReference>
<dbReference type="EMBL" id="PYFQ01000025">
    <property type="protein sequence ID" value="PSK33671.1"/>
    <property type="molecule type" value="Genomic_DNA"/>
</dbReference>
<organism evidence="1 2">
    <name type="scientific">Candidozyma pseudohaemuli</name>
    <dbReference type="NCBI Taxonomy" id="418784"/>
    <lineage>
        <taxon>Eukaryota</taxon>
        <taxon>Fungi</taxon>
        <taxon>Dikarya</taxon>
        <taxon>Ascomycota</taxon>
        <taxon>Saccharomycotina</taxon>
        <taxon>Pichiomycetes</taxon>
        <taxon>Metschnikowiaceae</taxon>
        <taxon>Candidozyma</taxon>
    </lineage>
</organism>
<keyword evidence="2" id="KW-1185">Reference proteome</keyword>
<evidence type="ECO:0000313" key="1">
    <source>
        <dbReference type="EMBL" id="PSK33671.1"/>
    </source>
</evidence>